<evidence type="ECO:0000313" key="1">
    <source>
        <dbReference type="EMBL" id="GIY51081.1"/>
    </source>
</evidence>
<dbReference type="EMBL" id="BPLR01012064">
    <property type="protein sequence ID" value="GIY51081.1"/>
    <property type="molecule type" value="Genomic_DNA"/>
</dbReference>
<accession>A0AAV4TZZ4</accession>
<name>A0AAV4TZZ4_CAEEX</name>
<organism evidence="1 2">
    <name type="scientific">Caerostris extrusa</name>
    <name type="common">Bark spider</name>
    <name type="synonym">Caerostris bankana</name>
    <dbReference type="NCBI Taxonomy" id="172846"/>
    <lineage>
        <taxon>Eukaryota</taxon>
        <taxon>Metazoa</taxon>
        <taxon>Ecdysozoa</taxon>
        <taxon>Arthropoda</taxon>
        <taxon>Chelicerata</taxon>
        <taxon>Arachnida</taxon>
        <taxon>Araneae</taxon>
        <taxon>Araneomorphae</taxon>
        <taxon>Entelegynae</taxon>
        <taxon>Araneoidea</taxon>
        <taxon>Araneidae</taxon>
        <taxon>Caerostris</taxon>
    </lineage>
</organism>
<dbReference type="AlphaFoldDB" id="A0AAV4TZZ4"/>
<sequence>MIGLGGTSWCSLGMSWLPLSETGMSKQKDHGLCHLSQFLLQAFWNAWGKDFFSASLDLPLLLLLLWPELCCFFWIPELPVVTEALFWKGMGIIRIFI</sequence>
<reference evidence="1 2" key="1">
    <citation type="submission" date="2021-06" db="EMBL/GenBank/DDBJ databases">
        <title>Caerostris extrusa draft genome.</title>
        <authorList>
            <person name="Kono N."/>
            <person name="Arakawa K."/>
        </authorList>
    </citation>
    <scope>NUCLEOTIDE SEQUENCE [LARGE SCALE GENOMIC DNA]</scope>
</reference>
<protein>
    <submittedName>
        <fullName evidence="1">Uncharacterized protein</fullName>
    </submittedName>
</protein>
<keyword evidence="2" id="KW-1185">Reference proteome</keyword>
<gene>
    <name evidence="1" type="ORF">CEXT_810201</name>
</gene>
<proteinExistence type="predicted"/>
<evidence type="ECO:0000313" key="2">
    <source>
        <dbReference type="Proteomes" id="UP001054945"/>
    </source>
</evidence>
<comment type="caution">
    <text evidence="1">The sequence shown here is derived from an EMBL/GenBank/DDBJ whole genome shotgun (WGS) entry which is preliminary data.</text>
</comment>
<dbReference type="Proteomes" id="UP001054945">
    <property type="component" value="Unassembled WGS sequence"/>
</dbReference>